<organism evidence="1 2">
    <name type="scientific">Cannabis sativa</name>
    <name type="common">Hemp</name>
    <name type="synonym">Marijuana</name>
    <dbReference type="NCBI Taxonomy" id="3483"/>
    <lineage>
        <taxon>Eukaryota</taxon>
        <taxon>Viridiplantae</taxon>
        <taxon>Streptophyta</taxon>
        <taxon>Embryophyta</taxon>
        <taxon>Tracheophyta</taxon>
        <taxon>Spermatophyta</taxon>
        <taxon>Magnoliopsida</taxon>
        <taxon>eudicotyledons</taxon>
        <taxon>Gunneridae</taxon>
        <taxon>Pentapetalae</taxon>
        <taxon>rosids</taxon>
        <taxon>fabids</taxon>
        <taxon>Rosales</taxon>
        <taxon>Cannabaceae</taxon>
        <taxon>Cannabis</taxon>
    </lineage>
</organism>
<name>A0A803QDI9_CANSA</name>
<dbReference type="AlphaFoldDB" id="A0A803QDI9"/>
<evidence type="ECO:0000313" key="1">
    <source>
        <dbReference type="EnsemblPlants" id="cds.evm.model.09.1152"/>
    </source>
</evidence>
<proteinExistence type="predicted"/>
<keyword evidence="2" id="KW-1185">Reference proteome</keyword>
<sequence length="115" mass="13298">MLQLCDDLGIKKVILRSLLTQLNQRIEVANKIIKYTIKGKLKSCKGYGRRSPRSSMVIQHDSIHDRETLFSSYGCEAMVPNEIQRVPYEEMFSLSQNEENQSLYRPSEENAIAQF</sequence>
<dbReference type="Gramene" id="evm.model.09.1152">
    <property type="protein sequence ID" value="cds.evm.model.09.1152"/>
    <property type="gene ID" value="evm.TU.09.1152"/>
</dbReference>
<dbReference type="Proteomes" id="UP000596661">
    <property type="component" value="Chromosome 9"/>
</dbReference>
<dbReference type="EMBL" id="UZAU01000754">
    <property type="status" value="NOT_ANNOTATED_CDS"/>
    <property type="molecule type" value="Genomic_DNA"/>
</dbReference>
<reference evidence="1" key="1">
    <citation type="submission" date="2018-11" db="EMBL/GenBank/DDBJ databases">
        <authorList>
            <person name="Grassa J C."/>
        </authorList>
    </citation>
    <scope>NUCLEOTIDE SEQUENCE [LARGE SCALE GENOMIC DNA]</scope>
</reference>
<evidence type="ECO:0000313" key="2">
    <source>
        <dbReference type="Proteomes" id="UP000596661"/>
    </source>
</evidence>
<accession>A0A803QDI9</accession>
<dbReference type="EnsemblPlants" id="evm.model.09.1152">
    <property type="protein sequence ID" value="cds.evm.model.09.1152"/>
    <property type="gene ID" value="evm.TU.09.1152"/>
</dbReference>
<protein>
    <submittedName>
        <fullName evidence="1">Uncharacterized protein</fullName>
    </submittedName>
</protein>
<reference evidence="1" key="2">
    <citation type="submission" date="2021-03" db="UniProtKB">
        <authorList>
            <consortium name="EnsemblPlants"/>
        </authorList>
    </citation>
    <scope>IDENTIFICATION</scope>
</reference>